<name>A0A672YZZ4_9TELE</name>
<protein>
    <submittedName>
        <fullName evidence="1">Uncharacterized protein</fullName>
    </submittedName>
</protein>
<reference evidence="1" key="1">
    <citation type="submission" date="2019-06" db="EMBL/GenBank/DDBJ databases">
        <authorList>
            <consortium name="Wellcome Sanger Institute Data Sharing"/>
        </authorList>
    </citation>
    <scope>NUCLEOTIDE SEQUENCE [LARGE SCALE GENOMIC DNA]</scope>
</reference>
<reference evidence="1" key="2">
    <citation type="submission" date="2025-08" db="UniProtKB">
        <authorList>
            <consortium name="Ensembl"/>
        </authorList>
    </citation>
    <scope>IDENTIFICATION</scope>
</reference>
<dbReference type="InParanoid" id="A0A672YZZ4"/>
<dbReference type="Ensembl" id="ENSSORT00005010518.1">
    <property type="protein sequence ID" value="ENSSORP00005010185.1"/>
    <property type="gene ID" value="ENSSORG00005005527.1"/>
</dbReference>
<accession>A0A672YZZ4</accession>
<dbReference type="AlphaFoldDB" id="A0A672YZZ4"/>
<dbReference type="Proteomes" id="UP000472271">
    <property type="component" value="Chromosome 9"/>
</dbReference>
<evidence type="ECO:0000313" key="1">
    <source>
        <dbReference type="Ensembl" id="ENSSORP00005010185.1"/>
    </source>
</evidence>
<keyword evidence="2" id="KW-1185">Reference proteome</keyword>
<reference evidence="1" key="3">
    <citation type="submission" date="2025-09" db="UniProtKB">
        <authorList>
            <consortium name="Ensembl"/>
        </authorList>
    </citation>
    <scope>IDENTIFICATION</scope>
</reference>
<evidence type="ECO:0000313" key="2">
    <source>
        <dbReference type="Proteomes" id="UP000472271"/>
    </source>
</evidence>
<sequence>MPKKTVAEKAAQKRTLDAARGKTRINIGSAFERWRRLKQLHPELKSDEMITSPGNR</sequence>
<proteinExistence type="predicted"/>
<organism evidence="1 2">
    <name type="scientific">Sphaeramia orbicularis</name>
    <name type="common">orbiculate cardinalfish</name>
    <dbReference type="NCBI Taxonomy" id="375764"/>
    <lineage>
        <taxon>Eukaryota</taxon>
        <taxon>Metazoa</taxon>
        <taxon>Chordata</taxon>
        <taxon>Craniata</taxon>
        <taxon>Vertebrata</taxon>
        <taxon>Euteleostomi</taxon>
        <taxon>Actinopterygii</taxon>
        <taxon>Neopterygii</taxon>
        <taxon>Teleostei</taxon>
        <taxon>Neoteleostei</taxon>
        <taxon>Acanthomorphata</taxon>
        <taxon>Gobiaria</taxon>
        <taxon>Kurtiformes</taxon>
        <taxon>Apogonoidei</taxon>
        <taxon>Apogonidae</taxon>
        <taxon>Apogoninae</taxon>
        <taxon>Sphaeramia</taxon>
    </lineage>
</organism>